<gene>
    <name evidence="1" type="ORF">TNCT_301361</name>
</gene>
<accession>A0A8X6HT63</accession>
<dbReference type="Proteomes" id="UP000887116">
    <property type="component" value="Unassembled WGS sequence"/>
</dbReference>
<sequence>MNLTKWKTNSNASKEETENVTSKSCWVIAARLLSVVQPHFPSAKTYPDSLIVLHWIKSSKQFVNNLVQEIKQKTSPPTWYYCPGNQNHTDKIMEIWPSVVWPLTYVLNDVNEPDPLTPSHITVGYRLTTLASHKFNANSINAELTH</sequence>
<dbReference type="EMBL" id="BMAO01019303">
    <property type="protein sequence ID" value="GFR29746.1"/>
    <property type="molecule type" value="Genomic_DNA"/>
</dbReference>
<evidence type="ECO:0000313" key="2">
    <source>
        <dbReference type="Proteomes" id="UP000887116"/>
    </source>
</evidence>
<comment type="caution">
    <text evidence="1">The sequence shown here is derived from an EMBL/GenBank/DDBJ whole genome shotgun (WGS) entry which is preliminary data.</text>
</comment>
<protein>
    <submittedName>
        <fullName evidence="1">Uncharacterized protein</fullName>
    </submittedName>
</protein>
<reference evidence="1" key="1">
    <citation type="submission" date="2020-07" db="EMBL/GenBank/DDBJ databases">
        <title>Multicomponent nature underlies the extraordinary mechanical properties of spider dragline silk.</title>
        <authorList>
            <person name="Kono N."/>
            <person name="Nakamura H."/>
            <person name="Mori M."/>
            <person name="Yoshida Y."/>
            <person name="Ohtoshi R."/>
            <person name="Malay A.D."/>
            <person name="Moran D.A.P."/>
            <person name="Tomita M."/>
            <person name="Numata K."/>
            <person name="Arakawa K."/>
        </authorList>
    </citation>
    <scope>NUCLEOTIDE SEQUENCE</scope>
</reference>
<evidence type="ECO:0000313" key="1">
    <source>
        <dbReference type="EMBL" id="GFR29746.1"/>
    </source>
</evidence>
<dbReference type="OrthoDB" id="6430419at2759"/>
<proteinExistence type="predicted"/>
<name>A0A8X6HT63_TRICU</name>
<keyword evidence="2" id="KW-1185">Reference proteome</keyword>
<dbReference type="AlphaFoldDB" id="A0A8X6HT63"/>
<organism evidence="1 2">
    <name type="scientific">Trichonephila clavata</name>
    <name type="common">Joro spider</name>
    <name type="synonym">Nephila clavata</name>
    <dbReference type="NCBI Taxonomy" id="2740835"/>
    <lineage>
        <taxon>Eukaryota</taxon>
        <taxon>Metazoa</taxon>
        <taxon>Ecdysozoa</taxon>
        <taxon>Arthropoda</taxon>
        <taxon>Chelicerata</taxon>
        <taxon>Arachnida</taxon>
        <taxon>Araneae</taxon>
        <taxon>Araneomorphae</taxon>
        <taxon>Entelegynae</taxon>
        <taxon>Araneoidea</taxon>
        <taxon>Nephilidae</taxon>
        <taxon>Trichonephila</taxon>
    </lineage>
</organism>